<accession>A0AAN8X4I1</accession>
<dbReference type="Gene3D" id="3.40.50.1460">
    <property type="match status" value="1"/>
</dbReference>
<dbReference type="EMBL" id="JAXCGZ010011721">
    <property type="protein sequence ID" value="KAK7074223.1"/>
    <property type="molecule type" value="Genomic_DNA"/>
</dbReference>
<dbReference type="GO" id="GO:0006915">
    <property type="term" value="P:apoptotic process"/>
    <property type="evidence" value="ECO:0007669"/>
    <property type="project" value="UniProtKB-KW"/>
</dbReference>
<proteinExistence type="inferred from homology"/>
<dbReference type="AlphaFoldDB" id="A0AAN8X4I1"/>
<dbReference type="Pfam" id="PF00656">
    <property type="entry name" value="Peptidase_C14"/>
    <property type="match status" value="1"/>
</dbReference>
<dbReference type="SUPFAM" id="SSF52129">
    <property type="entry name" value="Caspase-like"/>
    <property type="match status" value="1"/>
</dbReference>
<feature type="domain" description="Caspase family p10" evidence="6">
    <location>
        <begin position="122"/>
        <end position="205"/>
    </location>
</feature>
<evidence type="ECO:0000256" key="1">
    <source>
        <dbReference type="ARBA" id="ARBA00010134"/>
    </source>
</evidence>
<evidence type="ECO:0000256" key="4">
    <source>
        <dbReference type="ARBA" id="ARBA00022801"/>
    </source>
</evidence>
<comment type="caution">
    <text evidence="8">The sequence shown here is derived from an EMBL/GenBank/DDBJ whole genome shotgun (WGS) entry which is preliminary data.</text>
</comment>
<dbReference type="InterPro" id="IPR002398">
    <property type="entry name" value="Pept_C14"/>
</dbReference>
<dbReference type="PANTHER" id="PTHR47901">
    <property type="entry name" value="CASPASE RECRUITMENT DOMAIN-CONTAINING PROTEIN 18"/>
    <property type="match status" value="1"/>
</dbReference>
<keyword evidence="9" id="KW-1185">Reference proteome</keyword>
<protein>
    <recommendedName>
        <fullName evidence="10">Caspase Dronc</fullName>
    </recommendedName>
</protein>
<dbReference type="SMART" id="SM00115">
    <property type="entry name" value="CASc"/>
    <property type="match status" value="1"/>
</dbReference>
<dbReference type="InterPro" id="IPR011600">
    <property type="entry name" value="Pept_C14_caspase"/>
</dbReference>
<dbReference type="InterPro" id="IPR015917">
    <property type="entry name" value="Pept_C14A"/>
</dbReference>
<evidence type="ECO:0000259" key="7">
    <source>
        <dbReference type="PROSITE" id="PS50208"/>
    </source>
</evidence>
<keyword evidence="4" id="KW-0378">Hydrolase</keyword>
<evidence type="ECO:0008006" key="10">
    <source>
        <dbReference type="Google" id="ProtNLM"/>
    </source>
</evidence>
<reference evidence="8 9" key="1">
    <citation type="submission" date="2023-11" db="EMBL/GenBank/DDBJ databases">
        <title>Halocaridina rubra genome assembly.</title>
        <authorList>
            <person name="Smith C."/>
        </authorList>
    </citation>
    <scope>NUCLEOTIDE SEQUENCE [LARGE SCALE GENOMIC DNA]</scope>
    <source>
        <strain evidence="8">EP-1</strain>
        <tissue evidence="8">Whole</tissue>
    </source>
</reference>
<evidence type="ECO:0000256" key="3">
    <source>
        <dbReference type="ARBA" id="ARBA00022703"/>
    </source>
</evidence>
<dbReference type="PROSITE" id="PS50208">
    <property type="entry name" value="CASPASE_P20"/>
    <property type="match status" value="1"/>
</dbReference>
<evidence type="ECO:0000313" key="8">
    <source>
        <dbReference type="EMBL" id="KAK7074223.1"/>
    </source>
</evidence>
<sequence length="221" mass="25839">AGAKRDSQNLKILFTRMGYYVKLHENYNKTQTLTELKDIQTNPQLCRYDSFVCFVLSHGKDDCSFYTMGSGETEELNIDDVRYHFTNSACRYLKGKPKIFLFNFCRGNIKENVNNVEQDFIPVQNSDAPQDMLTLFASIKYFSAARDIQYGTIFVQAICKVFAEHAHNTEIIDLYRKLCKEMQSMGGTTAEQQSYCFKKYFYFYPINIEHYQEAINCNLEY</sequence>
<dbReference type="InterPro" id="IPR001309">
    <property type="entry name" value="Pept_C14_p20"/>
</dbReference>
<name>A0AAN8X4I1_HALRR</name>
<dbReference type="InterPro" id="IPR002138">
    <property type="entry name" value="Pept_C14_p10"/>
</dbReference>
<dbReference type="InterPro" id="IPR029030">
    <property type="entry name" value="Caspase-like_dom_sf"/>
</dbReference>
<evidence type="ECO:0000313" key="9">
    <source>
        <dbReference type="Proteomes" id="UP001381693"/>
    </source>
</evidence>
<dbReference type="GO" id="GO:0004197">
    <property type="term" value="F:cysteine-type endopeptidase activity"/>
    <property type="evidence" value="ECO:0007669"/>
    <property type="project" value="InterPro"/>
</dbReference>
<feature type="non-terminal residue" evidence="8">
    <location>
        <position position="1"/>
    </location>
</feature>
<dbReference type="PRINTS" id="PR00376">
    <property type="entry name" value="IL1BCENZYME"/>
</dbReference>
<comment type="similarity">
    <text evidence="1 5">Belongs to the peptidase C14A family.</text>
</comment>
<dbReference type="Gene3D" id="3.30.70.1470">
    <property type="entry name" value="Caspase-like"/>
    <property type="match status" value="1"/>
</dbReference>
<dbReference type="PANTHER" id="PTHR47901:SF8">
    <property type="entry name" value="CASPASE-3"/>
    <property type="match status" value="1"/>
</dbReference>
<gene>
    <name evidence="8" type="ORF">SK128_016585</name>
</gene>
<dbReference type="GO" id="GO:0006508">
    <property type="term" value="P:proteolysis"/>
    <property type="evidence" value="ECO:0007669"/>
    <property type="project" value="UniProtKB-KW"/>
</dbReference>
<keyword evidence="3" id="KW-0053">Apoptosis</keyword>
<feature type="domain" description="Caspase family p20" evidence="7">
    <location>
        <begin position="1"/>
        <end position="109"/>
    </location>
</feature>
<dbReference type="PROSITE" id="PS50207">
    <property type="entry name" value="CASPASE_P10"/>
    <property type="match status" value="1"/>
</dbReference>
<evidence type="ECO:0000259" key="6">
    <source>
        <dbReference type="PROSITE" id="PS50207"/>
    </source>
</evidence>
<dbReference type="Proteomes" id="UP001381693">
    <property type="component" value="Unassembled WGS sequence"/>
</dbReference>
<organism evidence="8 9">
    <name type="scientific">Halocaridina rubra</name>
    <name type="common">Hawaiian red shrimp</name>
    <dbReference type="NCBI Taxonomy" id="373956"/>
    <lineage>
        <taxon>Eukaryota</taxon>
        <taxon>Metazoa</taxon>
        <taxon>Ecdysozoa</taxon>
        <taxon>Arthropoda</taxon>
        <taxon>Crustacea</taxon>
        <taxon>Multicrustacea</taxon>
        <taxon>Malacostraca</taxon>
        <taxon>Eumalacostraca</taxon>
        <taxon>Eucarida</taxon>
        <taxon>Decapoda</taxon>
        <taxon>Pleocyemata</taxon>
        <taxon>Caridea</taxon>
        <taxon>Atyoidea</taxon>
        <taxon>Atyidae</taxon>
        <taxon>Halocaridina</taxon>
    </lineage>
</organism>
<evidence type="ECO:0000256" key="5">
    <source>
        <dbReference type="RuleBase" id="RU003971"/>
    </source>
</evidence>
<evidence type="ECO:0000256" key="2">
    <source>
        <dbReference type="ARBA" id="ARBA00022670"/>
    </source>
</evidence>
<keyword evidence="2" id="KW-0645">Protease</keyword>